<organism evidence="2 3">
    <name type="scientific">Geomonas limicola</name>
    <dbReference type="NCBI Taxonomy" id="2740186"/>
    <lineage>
        <taxon>Bacteria</taxon>
        <taxon>Pseudomonadati</taxon>
        <taxon>Thermodesulfobacteriota</taxon>
        <taxon>Desulfuromonadia</taxon>
        <taxon>Geobacterales</taxon>
        <taxon>Geobacteraceae</taxon>
        <taxon>Geomonas</taxon>
    </lineage>
</organism>
<gene>
    <name evidence="2" type="ORF">GMLC_14830</name>
</gene>
<feature type="compositionally biased region" description="Low complexity" evidence="1">
    <location>
        <begin position="111"/>
        <end position="124"/>
    </location>
</feature>
<evidence type="ECO:0000313" key="2">
    <source>
        <dbReference type="EMBL" id="GFO67904.1"/>
    </source>
</evidence>
<dbReference type="Proteomes" id="UP000587586">
    <property type="component" value="Unassembled WGS sequence"/>
</dbReference>
<evidence type="ECO:0000256" key="1">
    <source>
        <dbReference type="SAM" id="MobiDB-lite"/>
    </source>
</evidence>
<dbReference type="EMBL" id="BLXZ01000003">
    <property type="protein sequence ID" value="GFO67904.1"/>
    <property type="molecule type" value="Genomic_DNA"/>
</dbReference>
<accession>A0A6V8N7I3</accession>
<feature type="region of interest" description="Disordered" evidence="1">
    <location>
        <begin position="111"/>
        <end position="148"/>
    </location>
</feature>
<name>A0A6V8N7I3_9BACT</name>
<comment type="caution">
    <text evidence="2">The sequence shown here is derived from an EMBL/GenBank/DDBJ whole genome shotgun (WGS) entry which is preliminary data.</text>
</comment>
<proteinExistence type="predicted"/>
<reference evidence="3" key="1">
    <citation type="submission" date="2020-06" db="EMBL/GenBank/DDBJ databases">
        <title>Draft genomic sequecing of Geomonas sp. Red745.</title>
        <authorList>
            <person name="Itoh H."/>
            <person name="Xu Z.X."/>
            <person name="Ushijima N."/>
            <person name="Masuda Y."/>
            <person name="Shiratori Y."/>
            <person name="Senoo K."/>
        </authorList>
    </citation>
    <scope>NUCLEOTIDE SEQUENCE [LARGE SCALE GENOMIC DNA]</scope>
    <source>
        <strain evidence="3">Red745</strain>
    </source>
</reference>
<evidence type="ECO:0000313" key="3">
    <source>
        <dbReference type="Proteomes" id="UP000587586"/>
    </source>
</evidence>
<keyword evidence="3" id="KW-1185">Reference proteome</keyword>
<sequence length="148" mass="15962">MILHCPCCHAQYSIEALTQDAAARELLGMRGTMPPSLLSYLTLFRSEKRALSFERALKLAKEALQLSADPAQLEAAMAETVEAMRTKREQGQGTALKNHNYLKKVLGSTPTASASTSALVTSDDSGARPAARSKTASAIGRLENWKRG</sequence>
<protein>
    <submittedName>
        <fullName evidence="2">Uncharacterized protein</fullName>
    </submittedName>
</protein>
<dbReference type="AlphaFoldDB" id="A0A6V8N7I3"/>